<dbReference type="Pfam" id="PF18885">
    <property type="entry name" value="DUF5648"/>
    <property type="match status" value="1"/>
</dbReference>
<dbReference type="AlphaFoldDB" id="A0A430FDB6"/>
<evidence type="ECO:0000256" key="1">
    <source>
        <dbReference type="SAM" id="SignalP"/>
    </source>
</evidence>
<evidence type="ECO:0000313" key="3">
    <source>
        <dbReference type="EMBL" id="RSX50810.1"/>
    </source>
</evidence>
<sequence length="445" mass="48970">MRLYTHLAYRCLASICALIMAISVSVASSVMSYAATDGNTDSNANNSYDSANTAPMYRLYNPNSGEHFYTANEGERENLLYDHWQYEGIGWIAPKKSKRPVYRLYNPNAGDHHYTTSKYERDVLVEAGWNDEGIGWYSDDEKRVPLYRQYNPNARAGAHNYTTSAGERSMLVAAGWNDEGIGWYAVDEGSPAPKVTQAEDDAYASIEGVMNLRGAGSGYHTKIDISGGSAVVSFGIQYEKDIRNVYPQFPGSTVFLVENVMGHATEPGPEGKEYLYLKSAPQGQDVKVRLSWYSDGTIKFFVNDMEIGRSRTTMYPPFIFAAEGSVARNGDSIDGSIKDIHVKVGTDSSDYGTVGIWNDTSDFFGLRGDVVKLGEARKEDTPYSNDGQPVWGADVTIKGTSNIPGDGPDGKPWTWDTSFSAVEPSTQTTGHPLSAIINIAQRWDV</sequence>
<keyword evidence="4" id="KW-1185">Reference proteome</keyword>
<gene>
    <name evidence="3" type="ORF">D2E25_1956</name>
</gene>
<comment type="caution">
    <text evidence="3">The sequence shown here is derived from an EMBL/GenBank/DDBJ whole genome shotgun (WGS) entry which is preliminary data.</text>
</comment>
<evidence type="ECO:0000259" key="2">
    <source>
        <dbReference type="Pfam" id="PF18885"/>
    </source>
</evidence>
<name>A0A430FDB6_9BIFI</name>
<feature type="signal peptide" evidence="1">
    <location>
        <begin position="1"/>
        <end position="27"/>
    </location>
</feature>
<reference evidence="3 4" key="1">
    <citation type="submission" date="2018-09" db="EMBL/GenBank/DDBJ databases">
        <title>Characterization of the phylogenetic diversity of five novel species belonging to the genus Bifidobacterium.</title>
        <authorList>
            <person name="Lugli G.A."/>
            <person name="Duranti S."/>
            <person name="Milani C."/>
        </authorList>
    </citation>
    <scope>NUCLEOTIDE SEQUENCE [LARGE SCALE GENOMIC DNA]</scope>
    <source>
        <strain evidence="3 4">2034B</strain>
    </source>
</reference>
<dbReference type="InterPro" id="IPR043708">
    <property type="entry name" value="DUF5648"/>
</dbReference>
<accession>A0A430FDB6</accession>
<dbReference type="Proteomes" id="UP000287533">
    <property type="component" value="Unassembled WGS sequence"/>
</dbReference>
<proteinExistence type="predicted"/>
<organism evidence="3 4">
    <name type="scientific">Bifidobacterium goeldii</name>
    <dbReference type="NCBI Taxonomy" id="2306975"/>
    <lineage>
        <taxon>Bacteria</taxon>
        <taxon>Bacillati</taxon>
        <taxon>Actinomycetota</taxon>
        <taxon>Actinomycetes</taxon>
        <taxon>Bifidobacteriales</taxon>
        <taxon>Bifidobacteriaceae</taxon>
        <taxon>Bifidobacterium</taxon>
    </lineage>
</organism>
<keyword evidence="1" id="KW-0732">Signal</keyword>
<evidence type="ECO:0000313" key="4">
    <source>
        <dbReference type="Proteomes" id="UP000287533"/>
    </source>
</evidence>
<protein>
    <submittedName>
        <fullName evidence="3">Peptidase</fullName>
    </submittedName>
</protein>
<feature type="chain" id="PRO_5038459653" evidence="1">
    <location>
        <begin position="28"/>
        <end position="445"/>
    </location>
</feature>
<dbReference type="EMBL" id="QXGL01000011">
    <property type="protein sequence ID" value="RSX50810.1"/>
    <property type="molecule type" value="Genomic_DNA"/>
</dbReference>
<feature type="domain" description="DUF5648" evidence="2">
    <location>
        <begin position="55"/>
        <end position="186"/>
    </location>
</feature>